<evidence type="ECO:0000313" key="3">
    <source>
        <dbReference type="Proteomes" id="UP001291653"/>
    </source>
</evidence>
<organism evidence="2 3">
    <name type="scientific">Streptomyces yaizuensis</name>
    <dbReference type="NCBI Taxonomy" id="2989713"/>
    <lineage>
        <taxon>Bacteria</taxon>
        <taxon>Bacillati</taxon>
        <taxon>Actinomycetota</taxon>
        <taxon>Actinomycetes</taxon>
        <taxon>Kitasatosporales</taxon>
        <taxon>Streptomycetaceae</taxon>
        <taxon>Streptomyces</taxon>
    </lineage>
</organism>
<name>A0ABQ5NUY7_9ACTN</name>
<evidence type="ECO:0000256" key="1">
    <source>
        <dbReference type="SAM" id="MobiDB-lite"/>
    </source>
</evidence>
<evidence type="ECO:0000313" key="2">
    <source>
        <dbReference type="EMBL" id="GLF93968.1"/>
    </source>
</evidence>
<comment type="caution">
    <text evidence="2">The sequence shown here is derived from an EMBL/GenBank/DDBJ whole genome shotgun (WGS) entry which is preliminary data.</text>
</comment>
<dbReference type="EMBL" id="BSBI01000002">
    <property type="protein sequence ID" value="GLF93968.1"/>
    <property type="molecule type" value="Genomic_DNA"/>
</dbReference>
<feature type="compositionally biased region" description="Gly residues" evidence="1">
    <location>
        <begin position="521"/>
        <end position="532"/>
    </location>
</feature>
<feature type="region of interest" description="Disordered" evidence="1">
    <location>
        <begin position="37"/>
        <end position="87"/>
    </location>
</feature>
<dbReference type="RefSeq" id="WP_323446041.1">
    <property type="nucleotide sequence ID" value="NZ_BSBI01000002.1"/>
</dbReference>
<sequence>MRQRRVTRTVLAAGAAVLALLLLWTLAGGDGFGGGSGGGAGTGGDGGGGQGQEDRRPGAAGTGTGTGTAAPVDRPVPPPSYAPAPRWEISDLSPEYAVARTTGRIAHLARIPGGDGDRFRVRTHDTATGRPSWSGPALRPAGVPEGGADDAAAVPFPRLLPVTRDGREYFVVWSFGRTTPADGTDDRMGDAPAAGADGADGADRADGADGADGTDGVGLAAGTSVVLELYDAADGSRRRVELPWPGAPTVSGDGPGVLIADGGTRNAVVDPATGEVSEVRGKALGHPRGCAGCRRLTEVRGLTERGLLVGGESGFWVRGGWYSATVAPPGTAPSSGVPVSVLPGHLLAKWRPARGRQDARTHEIWAVHDTRSGRVLATARCHRPEIDPGDRPRAVLSPRSGYLVSGQLAFDLGRKKGYCFDQADGAPPLVLTSVTDDGTAYGALNARDAADALAGGGTPVELAVAQGSGPRPLPPHIRLPAAEVSGLALLTWTDARDHTHLTAHPRTGAPPGNRTTDRTGGRTGGLTGGLTGGRATDRLGVSSNTGDTGDAGG</sequence>
<proteinExistence type="predicted"/>
<protein>
    <submittedName>
        <fullName evidence="2">PQQ-binding-like beta-propeller repeat protein</fullName>
    </submittedName>
</protein>
<feature type="compositionally biased region" description="Gly residues" evidence="1">
    <location>
        <begin position="37"/>
        <end position="51"/>
    </location>
</feature>
<gene>
    <name evidence="2" type="ORF">SYYSPA8_06745</name>
</gene>
<dbReference type="Proteomes" id="UP001291653">
    <property type="component" value="Unassembled WGS sequence"/>
</dbReference>
<feature type="region of interest" description="Disordered" evidence="1">
    <location>
        <begin position="500"/>
        <end position="553"/>
    </location>
</feature>
<keyword evidence="3" id="KW-1185">Reference proteome</keyword>
<accession>A0ABQ5NUY7</accession>
<reference evidence="2 3" key="1">
    <citation type="submission" date="2022-10" db="EMBL/GenBank/DDBJ databases">
        <title>Draft genome sequence of Streptomyces sp. YSPA8.</title>
        <authorList>
            <person name="Moriuchi R."/>
            <person name="Dohra H."/>
            <person name="Yamamura H."/>
            <person name="Kodani S."/>
        </authorList>
    </citation>
    <scope>NUCLEOTIDE SEQUENCE [LARGE SCALE GENOMIC DNA]</scope>
    <source>
        <strain evidence="2 3">YSPA8</strain>
    </source>
</reference>
<feature type="region of interest" description="Disordered" evidence="1">
    <location>
        <begin position="180"/>
        <end position="213"/>
    </location>
</feature>
<feature type="compositionally biased region" description="Low complexity" evidence="1">
    <location>
        <begin position="190"/>
        <end position="199"/>
    </location>
</feature>